<proteinExistence type="predicted"/>
<protein>
    <recommendedName>
        <fullName evidence="14">Interphotoreceptor matrix proteoglycan 1</fullName>
    </recommendedName>
    <alternativeName>
        <fullName evidence="15">Sialoprotein associated with cones and rods</fullName>
    </alternativeName>
</protein>
<dbReference type="Ensembl" id="ENSLLET00000050380.1">
    <property type="protein sequence ID" value="ENSLLEP00000048487.1"/>
    <property type="gene ID" value="ENSLLEG00000030570.1"/>
</dbReference>
<evidence type="ECO:0000313" key="19">
    <source>
        <dbReference type="Proteomes" id="UP000694569"/>
    </source>
</evidence>
<accession>A0A8C5R9E3</accession>
<evidence type="ECO:0000256" key="6">
    <source>
        <dbReference type="ARBA" id="ARBA00022674"/>
    </source>
</evidence>
<keyword evidence="12" id="KW-0966">Cell projection</keyword>
<keyword evidence="9" id="KW-0730">Sialic acid</keyword>
<evidence type="ECO:0000256" key="3">
    <source>
        <dbReference type="ARBA" id="ARBA00004593"/>
    </source>
</evidence>
<sequence>MSYTVEELQNMVAMALRDDRSLPMDLQTLWFSDDPDKFENDEQSLTTSSVEMKTDLDEVLNAEQPLSYPTSFVEVKYNAIPVHTVEPAKDFPYSSDSQESFTIDVVTESIQNDKYSTNDFFEDTIVELTTNQGEEYKYQQHPDEEKNIVGAANVISVGFTVPLSVSQANDIIIIPNENWLEITPSPQDIHNQVYPIVTVLPVTGNLALSHGSKDGEDLNKHADTDYEDNVVLVKPQESMEISGGIPVPGTELGPRETDFDTIIYSGMGATSSLVTLGTIVDARSMATNEKSTRSYIAYVDEVKSTVASIIETVDGKGELPVDQLELSGDSSYDALPTSKSFFSSQPSYINFNIMISEAISPADSSFISAIDISPASIDTSNILTTTVSDSIFSGAGIHMSPVETHGEKIVKVDFTTQTMPHTVRSTDDVNATAESQIPLATDKMLVTTSILQPDKTDTTDKSLSYTIIPATVKAGDTMADSTGFTDYTVVPTATNADMTGVTAKETELETEVYDIYNTNAVLGIENLTTSETVSKKSTEPSILEPVTQSAQESADRGKELVVFFSLRVTNMPFSDDLFNRSSPEYKALEQQFLHLLLPYLQTNLTGFKQLEILNFRKGSVIINSKLKFAKSVPYNVTEAVHCVLEDFCNAAAKLLNLQIDSYSLDIEPADQADPCKFLACDDFSECSINTWTKEAACLCKPGYISVDGLPCQSICELEVSYCTDGETCEIIAGEGAVCR</sequence>
<dbReference type="Pfam" id="PF01390">
    <property type="entry name" value="SEA"/>
    <property type="match status" value="1"/>
</dbReference>
<evidence type="ECO:0000256" key="8">
    <source>
        <dbReference type="ARBA" id="ARBA00022737"/>
    </source>
</evidence>
<dbReference type="PANTHER" id="PTHR12199">
    <property type="entry name" value="INTERPHOTORECEPTOR MATRIX PROTEOGLYCAN"/>
    <property type="match status" value="1"/>
</dbReference>
<evidence type="ECO:0000313" key="18">
    <source>
        <dbReference type="Ensembl" id="ENSLLEP00000048487.1"/>
    </source>
</evidence>
<dbReference type="PROSITE" id="PS01186">
    <property type="entry name" value="EGF_2"/>
    <property type="match status" value="1"/>
</dbReference>
<evidence type="ECO:0000256" key="1">
    <source>
        <dbReference type="ARBA" id="ARBA00004437"/>
    </source>
</evidence>
<evidence type="ECO:0000256" key="16">
    <source>
        <dbReference type="ARBA" id="ARBA00045407"/>
    </source>
</evidence>
<evidence type="ECO:0000256" key="14">
    <source>
        <dbReference type="ARBA" id="ARBA00040753"/>
    </source>
</evidence>
<dbReference type="SMART" id="SM00200">
    <property type="entry name" value="SEA"/>
    <property type="match status" value="1"/>
</dbReference>
<dbReference type="GO" id="GO:0033165">
    <property type="term" value="C:interphotoreceptor matrix"/>
    <property type="evidence" value="ECO:0007669"/>
    <property type="project" value="UniProtKB-SubCell"/>
</dbReference>
<comment type="function">
    <text evidence="16">Chondroitin sulfate-, heparin- and hyaluronan-binding protein. May serve to form a basic macromolecular scaffold comprising the insoluble interphotoreceptor matrix.</text>
</comment>
<evidence type="ECO:0000256" key="9">
    <source>
        <dbReference type="ARBA" id="ARBA00022981"/>
    </source>
</evidence>
<evidence type="ECO:0000256" key="15">
    <source>
        <dbReference type="ARBA" id="ARBA00042018"/>
    </source>
</evidence>
<dbReference type="InterPro" id="IPR000082">
    <property type="entry name" value="SEA_dom"/>
</dbReference>
<dbReference type="InterPro" id="IPR039861">
    <property type="entry name" value="IMPG"/>
</dbReference>
<dbReference type="InterPro" id="IPR000742">
    <property type="entry name" value="EGF"/>
</dbReference>
<evidence type="ECO:0000256" key="10">
    <source>
        <dbReference type="ARBA" id="ARBA00023170"/>
    </source>
</evidence>
<name>A0A8C5R9E3_9ANUR</name>
<keyword evidence="10" id="KW-0675">Receptor</keyword>
<evidence type="ECO:0000256" key="7">
    <source>
        <dbReference type="ARBA" id="ARBA00022729"/>
    </source>
</evidence>
<keyword evidence="7" id="KW-0732">Signal</keyword>
<evidence type="ECO:0000256" key="13">
    <source>
        <dbReference type="ARBA" id="ARBA00023290"/>
    </source>
</evidence>
<dbReference type="GO" id="GO:0001917">
    <property type="term" value="C:photoreceptor inner segment"/>
    <property type="evidence" value="ECO:0007669"/>
    <property type="project" value="UniProtKB-SubCell"/>
</dbReference>
<dbReference type="GO" id="GO:0007601">
    <property type="term" value="P:visual perception"/>
    <property type="evidence" value="ECO:0007669"/>
    <property type="project" value="InterPro"/>
</dbReference>
<dbReference type="GO" id="GO:0008201">
    <property type="term" value="F:heparin binding"/>
    <property type="evidence" value="ECO:0007669"/>
    <property type="project" value="UniProtKB-KW"/>
</dbReference>
<dbReference type="GO" id="GO:0005540">
    <property type="term" value="F:hyaluronic acid binding"/>
    <property type="evidence" value="ECO:0007669"/>
    <property type="project" value="UniProtKB-KW"/>
</dbReference>
<dbReference type="PROSITE" id="PS50024">
    <property type="entry name" value="SEA"/>
    <property type="match status" value="1"/>
</dbReference>
<dbReference type="PANTHER" id="PTHR12199:SF3">
    <property type="entry name" value="INTERPHOTORECEPTOR MATRIX PROTEOGLYCAN 1"/>
    <property type="match status" value="1"/>
</dbReference>
<dbReference type="SUPFAM" id="SSF82671">
    <property type="entry name" value="SEA domain"/>
    <property type="match status" value="1"/>
</dbReference>
<comment type="subcellular location">
    <subcellularLocation>
        <location evidence="2">Cell projection</location>
        <location evidence="2">Cilium</location>
        <location evidence="2">Photoreceptor outer segment</location>
    </subcellularLocation>
    <subcellularLocation>
        <location evidence="1">Photoreceptor inner segment</location>
    </subcellularLocation>
    <subcellularLocation>
        <location evidence="3">Secreted</location>
        <location evidence="3">Extracellular space</location>
        <location evidence="3">Extracellular matrix</location>
        <location evidence="3">Interphotoreceptor matrix</location>
    </subcellularLocation>
</comment>
<evidence type="ECO:0000259" key="17">
    <source>
        <dbReference type="PROSITE" id="PS50024"/>
    </source>
</evidence>
<keyword evidence="6" id="KW-0358">Heparin-binding</keyword>
<keyword evidence="8" id="KW-0677">Repeat</keyword>
<organism evidence="18 19">
    <name type="scientific">Leptobrachium leishanense</name>
    <name type="common">Leishan spiny toad</name>
    <dbReference type="NCBI Taxonomy" id="445787"/>
    <lineage>
        <taxon>Eukaryota</taxon>
        <taxon>Metazoa</taxon>
        <taxon>Chordata</taxon>
        <taxon>Craniata</taxon>
        <taxon>Vertebrata</taxon>
        <taxon>Euteleostomi</taxon>
        <taxon>Amphibia</taxon>
        <taxon>Batrachia</taxon>
        <taxon>Anura</taxon>
        <taxon>Pelobatoidea</taxon>
        <taxon>Megophryidae</taxon>
        <taxon>Leptobrachium</taxon>
    </lineage>
</organism>
<keyword evidence="19" id="KW-1185">Reference proteome</keyword>
<keyword evidence="13" id="KW-0373">Hyaluronic acid</keyword>
<feature type="domain" description="SEA" evidence="17">
    <location>
        <begin position="558"/>
        <end position="671"/>
    </location>
</feature>
<dbReference type="AlphaFoldDB" id="A0A8C5R9E3"/>
<dbReference type="GeneTree" id="ENSGT00530000063503"/>
<evidence type="ECO:0000256" key="11">
    <source>
        <dbReference type="ARBA" id="ARBA00023180"/>
    </source>
</evidence>
<keyword evidence="4" id="KW-0964">Secreted</keyword>
<keyword evidence="11" id="KW-0325">Glycoprotein</keyword>
<keyword evidence="5" id="KW-0272">Extracellular matrix</keyword>
<evidence type="ECO:0000256" key="4">
    <source>
        <dbReference type="ARBA" id="ARBA00022525"/>
    </source>
</evidence>
<evidence type="ECO:0000256" key="12">
    <source>
        <dbReference type="ARBA" id="ARBA00023273"/>
    </source>
</evidence>
<reference evidence="18" key="1">
    <citation type="submission" date="2025-08" db="UniProtKB">
        <authorList>
            <consortium name="Ensembl"/>
        </authorList>
    </citation>
    <scope>IDENTIFICATION</scope>
</reference>
<dbReference type="Proteomes" id="UP000694569">
    <property type="component" value="Unplaced"/>
</dbReference>
<dbReference type="OrthoDB" id="9908153at2759"/>
<evidence type="ECO:0000256" key="2">
    <source>
        <dbReference type="ARBA" id="ARBA00004504"/>
    </source>
</evidence>
<dbReference type="InterPro" id="IPR036364">
    <property type="entry name" value="SEA_dom_sf"/>
</dbReference>
<dbReference type="Gene3D" id="3.30.70.960">
    <property type="entry name" value="SEA domain"/>
    <property type="match status" value="1"/>
</dbReference>
<reference evidence="18" key="2">
    <citation type="submission" date="2025-09" db="UniProtKB">
        <authorList>
            <consortium name="Ensembl"/>
        </authorList>
    </citation>
    <scope>IDENTIFICATION</scope>
</reference>
<evidence type="ECO:0000256" key="5">
    <source>
        <dbReference type="ARBA" id="ARBA00022530"/>
    </source>
</evidence>
<dbReference type="GO" id="GO:0001750">
    <property type="term" value="C:photoreceptor outer segment"/>
    <property type="evidence" value="ECO:0007669"/>
    <property type="project" value="UniProtKB-SubCell"/>
</dbReference>